<dbReference type="RefSeq" id="WP_155177064.1">
    <property type="nucleotide sequence ID" value="NZ_BAAAFL010000012.1"/>
</dbReference>
<proteinExistence type="predicted"/>
<protein>
    <recommendedName>
        <fullName evidence="3">Outer membrane protein beta-barrel domain-containing protein</fullName>
    </recommendedName>
</protein>
<evidence type="ECO:0000313" key="2">
    <source>
        <dbReference type="Proteomes" id="UP000798808"/>
    </source>
</evidence>
<accession>A0ABW9RY81</accession>
<dbReference type="Proteomes" id="UP000798808">
    <property type="component" value="Unassembled WGS sequence"/>
</dbReference>
<comment type="caution">
    <text evidence="1">The sequence shown here is derived from an EMBL/GenBank/DDBJ whole genome shotgun (WGS) entry which is preliminary data.</text>
</comment>
<evidence type="ECO:0008006" key="3">
    <source>
        <dbReference type="Google" id="ProtNLM"/>
    </source>
</evidence>
<name>A0ABW9RY81_9BACT</name>
<gene>
    <name evidence="1" type="ORF">E1163_28805</name>
</gene>
<keyword evidence="2" id="KW-1185">Reference proteome</keyword>
<sequence>MKKNSLFVSIVSIGFFMLIGNPVPAQGLEWGVIGGPLLTKPVTKIGYSVSGLISEEEEDQVNPFYAVFVKKRLRKRWHADAQLGFSKYSYGTKSDYEDTQFVQYSESVNKYSFVEFVVNNHFVLLEGKHGLSAFGGLGLASVTRSTYTLVQYLDTQDVISVTFDFEDKEDNLHFFYQVGLQYMYSFESFALLVRPFYKRFTEEQYVIPEKQLSAFGLGIGVQF</sequence>
<dbReference type="EMBL" id="SMLW01000676">
    <property type="protein sequence ID" value="MTI28996.1"/>
    <property type="molecule type" value="Genomic_DNA"/>
</dbReference>
<organism evidence="1 2">
    <name type="scientific">Fulvivirga kasyanovii</name>
    <dbReference type="NCBI Taxonomy" id="396812"/>
    <lineage>
        <taxon>Bacteria</taxon>
        <taxon>Pseudomonadati</taxon>
        <taxon>Bacteroidota</taxon>
        <taxon>Cytophagia</taxon>
        <taxon>Cytophagales</taxon>
        <taxon>Fulvivirgaceae</taxon>
        <taxon>Fulvivirga</taxon>
    </lineage>
</organism>
<reference evidence="1 2" key="1">
    <citation type="submission" date="2019-02" db="EMBL/GenBank/DDBJ databases">
        <authorList>
            <person name="Goldberg S.R."/>
            <person name="Haltli B.A."/>
            <person name="Correa H."/>
            <person name="Russell K.G."/>
        </authorList>
    </citation>
    <scope>NUCLEOTIDE SEQUENCE [LARGE SCALE GENOMIC DNA]</scope>
    <source>
        <strain evidence="1 2">JCM 16186</strain>
    </source>
</reference>
<evidence type="ECO:0000313" key="1">
    <source>
        <dbReference type="EMBL" id="MTI28996.1"/>
    </source>
</evidence>